<feature type="region of interest" description="Disordered" evidence="1">
    <location>
        <begin position="1"/>
        <end position="88"/>
    </location>
</feature>
<reference evidence="4" key="1">
    <citation type="submission" date="2010-07" db="EMBL/GenBank/DDBJ databases">
        <title>The genome sequence of Gaeumannomyces graminis var. tritici strain R3-111a-1.</title>
        <authorList>
            <consortium name="The Broad Institute Genome Sequencing Platform"/>
            <person name="Ma L.-J."/>
            <person name="Dead R."/>
            <person name="Young S."/>
            <person name="Zeng Q."/>
            <person name="Koehrsen M."/>
            <person name="Alvarado L."/>
            <person name="Berlin A."/>
            <person name="Chapman S.B."/>
            <person name="Chen Z."/>
            <person name="Freedman E."/>
            <person name="Gellesch M."/>
            <person name="Goldberg J."/>
            <person name="Griggs A."/>
            <person name="Gujja S."/>
            <person name="Heilman E.R."/>
            <person name="Heiman D."/>
            <person name="Hepburn T."/>
            <person name="Howarth C."/>
            <person name="Jen D."/>
            <person name="Larson L."/>
            <person name="Mehta T."/>
            <person name="Neiman D."/>
            <person name="Pearson M."/>
            <person name="Roberts A."/>
            <person name="Saif S."/>
            <person name="Shea T."/>
            <person name="Shenoy N."/>
            <person name="Sisk P."/>
            <person name="Stolte C."/>
            <person name="Sykes S."/>
            <person name="Walk T."/>
            <person name="White J."/>
            <person name="Yandava C."/>
            <person name="Haas B."/>
            <person name="Nusbaum C."/>
            <person name="Birren B."/>
        </authorList>
    </citation>
    <scope>NUCLEOTIDE SEQUENCE [LARGE SCALE GENOMIC DNA]</scope>
    <source>
        <strain evidence="4">R3-111a-1</strain>
    </source>
</reference>
<accession>J3NRI0</accession>
<dbReference type="eggNOG" id="ENOG502REGM">
    <property type="taxonomic scope" value="Eukaryota"/>
</dbReference>
<evidence type="ECO:0000313" key="4">
    <source>
        <dbReference type="Proteomes" id="UP000006039"/>
    </source>
</evidence>
<feature type="compositionally biased region" description="Polar residues" evidence="1">
    <location>
        <begin position="79"/>
        <end position="88"/>
    </location>
</feature>
<name>J3NRI0_GAET3</name>
<sequence length="112" mass="11997">MNTSSSSRSAPPAPLDICPSRYSPPGSPSSESPSSSYKHKTSAAYSPFYSTSPSSYSDASTAVADHHGMYQSRAHRKPSTPTGQRNANSYCGRHSSEWLFSGWSMLGRKGST</sequence>
<reference evidence="3" key="5">
    <citation type="submission" date="2018-04" db="UniProtKB">
        <authorList>
            <consortium name="EnsemblFungi"/>
        </authorList>
    </citation>
    <scope>IDENTIFICATION</scope>
    <source>
        <strain evidence="3">R3-111a-1</strain>
    </source>
</reference>
<organism evidence="2">
    <name type="scientific">Gaeumannomyces tritici (strain R3-111a-1)</name>
    <name type="common">Wheat and barley take-all root rot fungus</name>
    <name type="synonym">Gaeumannomyces graminis var. tritici</name>
    <dbReference type="NCBI Taxonomy" id="644352"/>
    <lineage>
        <taxon>Eukaryota</taxon>
        <taxon>Fungi</taxon>
        <taxon>Dikarya</taxon>
        <taxon>Ascomycota</taxon>
        <taxon>Pezizomycotina</taxon>
        <taxon>Sordariomycetes</taxon>
        <taxon>Sordariomycetidae</taxon>
        <taxon>Magnaporthales</taxon>
        <taxon>Magnaporthaceae</taxon>
        <taxon>Gaeumannomyces</taxon>
    </lineage>
</organism>
<keyword evidence="4" id="KW-1185">Reference proteome</keyword>
<feature type="compositionally biased region" description="Low complexity" evidence="1">
    <location>
        <begin position="19"/>
        <end position="62"/>
    </location>
</feature>
<dbReference type="RefSeq" id="XP_009219931.1">
    <property type="nucleotide sequence ID" value="XM_009221667.1"/>
</dbReference>
<evidence type="ECO:0000256" key="1">
    <source>
        <dbReference type="SAM" id="MobiDB-lite"/>
    </source>
</evidence>
<dbReference type="HOGENOM" id="CLU_1993070_0_0_1"/>
<evidence type="ECO:0000313" key="2">
    <source>
        <dbReference type="EMBL" id="EJT78786.1"/>
    </source>
</evidence>
<dbReference type="GeneID" id="20344342"/>
<dbReference type="OrthoDB" id="5244240at2759"/>
<dbReference type="AlphaFoldDB" id="J3NRI0"/>
<evidence type="ECO:0000313" key="3">
    <source>
        <dbReference type="EnsemblFungi" id="EJT78786"/>
    </source>
</evidence>
<feature type="compositionally biased region" description="Low complexity" evidence="1">
    <location>
        <begin position="1"/>
        <end position="10"/>
    </location>
</feature>
<reference evidence="3" key="4">
    <citation type="journal article" date="2015" name="G3 (Bethesda)">
        <title>Genome sequences of three phytopathogenic species of the Magnaporthaceae family of fungi.</title>
        <authorList>
            <person name="Okagaki L.H."/>
            <person name="Nunes C.C."/>
            <person name="Sailsbery J."/>
            <person name="Clay B."/>
            <person name="Brown D."/>
            <person name="John T."/>
            <person name="Oh Y."/>
            <person name="Young N."/>
            <person name="Fitzgerald M."/>
            <person name="Haas B.J."/>
            <person name="Zeng Q."/>
            <person name="Young S."/>
            <person name="Adiconis X."/>
            <person name="Fan L."/>
            <person name="Levin J.Z."/>
            <person name="Mitchell T.K."/>
            <person name="Okubara P.A."/>
            <person name="Farman M.L."/>
            <person name="Kohn L.M."/>
            <person name="Birren B."/>
            <person name="Ma L.-J."/>
            <person name="Dean R.A."/>
        </authorList>
    </citation>
    <scope>NUCLEOTIDE SEQUENCE</scope>
    <source>
        <strain evidence="3">R3-111a-1</strain>
    </source>
</reference>
<dbReference type="EnsemblFungi" id="EJT78786">
    <property type="protein sequence ID" value="EJT78786"/>
    <property type="gene ID" value="GGTG_03884"/>
</dbReference>
<protein>
    <submittedName>
        <fullName evidence="2 3">Uncharacterized protein</fullName>
    </submittedName>
</protein>
<reference evidence="2" key="3">
    <citation type="submission" date="2010-09" db="EMBL/GenBank/DDBJ databases">
        <title>Annotation of Gaeumannomyces graminis var. tritici R3-111a-1.</title>
        <authorList>
            <consortium name="The Broad Institute Genome Sequencing Platform"/>
            <person name="Ma L.-J."/>
            <person name="Dead R."/>
            <person name="Young S.K."/>
            <person name="Zeng Q."/>
            <person name="Gargeya S."/>
            <person name="Fitzgerald M."/>
            <person name="Haas B."/>
            <person name="Abouelleil A."/>
            <person name="Alvarado L."/>
            <person name="Arachchi H.M."/>
            <person name="Berlin A."/>
            <person name="Brown A."/>
            <person name="Chapman S.B."/>
            <person name="Chen Z."/>
            <person name="Dunbar C."/>
            <person name="Freedman E."/>
            <person name="Gearin G."/>
            <person name="Gellesch M."/>
            <person name="Goldberg J."/>
            <person name="Griggs A."/>
            <person name="Gujja S."/>
            <person name="Heiman D."/>
            <person name="Howarth C."/>
            <person name="Larson L."/>
            <person name="Lui A."/>
            <person name="MacDonald P.J.P."/>
            <person name="Mehta T."/>
            <person name="Montmayeur A."/>
            <person name="Murphy C."/>
            <person name="Neiman D."/>
            <person name="Pearson M."/>
            <person name="Priest M."/>
            <person name="Roberts A."/>
            <person name="Saif S."/>
            <person name="Shea T."/>
            <person name="Shenoy N."/>
            <person name="Sisk P."/>
            <person name="Stolte C."/>
            <person name="Sykes S."/>
            <person name="Yandava C."/>
            <person name="Wortman J."/>
            <person name="Nusbaum C."/>
            <person name="Birren B."/>
        </authorList>
    </citation>
    <scope>NUCLEOTIDE SEQUENCE</scope>
    <source>
        <strain evidence="2">R3-111a-1</strain>
    </source>
</reference>
<dbReference type="EMBL" id="GL385396">
    <property type="protein sequence ID" value="EJT78786.1"/>
    <property type="molecule type" value="Genomic_DNA"/>
</dbReference>
<gene>
    <name evidence="3" type="primary">20344342</name>
    <name evidence="2" type="ORF">GGTG_03884</name>
</gene>
<reference evidence="2" key="2">
    <citation type="submission" date="2010-07" db="EMBL/GenBank/DDBJ databases">
        <authorList>
            <consortium name="The Broad Institute Genome Sequencing Platform"/>
            <consortium name="Broad Institute Genome Sequencing Center for Infectious Disease"/>
            <person name="Ma L.-J."/>
            <person name="Dead R."/>
            <person name="Young S."/>
            <person name="Zeng Q."/>
            <person name="Koehrsen M."/>
            <person name="Alvarado L."/>
            <person name="Berlin A."/>
            <person name="Chapman S.B."/>
            <person name="Chen Z."/>
            <person name="Freedman E."/>
            <person name="Gellesch M."/>
            <person name="Goldberg J."/>
            <person name="Griggs A."/>
            <person name="Gujja S."/>
            <person name="Heilman E.R."/>
            <person name="Heiman D."/>
            <person name="Hepburn T."/>
            <person name="Howarth C."/>
            <person name="Jen D."/>
            <person name="Larson L."/>
            <person name="Mehta T."/>
            <person name="Neiman D."/>
            <person name="Pearson M."/>
            <person name="Roberts A."/>
            <person name="Saif S."/>
            <person name="Shea T."/>
            <person name="Shenoy N."/>
            <person name="Sisk P."/>
            <person name="Stolte C."/>
            <person name="Sykes S."/>
            <person name="Walk T."/>
            <person name="White J."/>
            <person name="Yandava C."/>
            <person name="Haas B."/>
            <person name="Nusbaum C."/>
            <person name="Birren B."/>
        </authorList>
    </citation>
    <scope>NUCLEOTIDE SEQUENCE</scope>
    <source>
        <strain evidence="2">R3-111a-1</strain>
    </source>
</reference>
<proteinExistence type="predicted"/>
<dbReference type="Proteomes" id="UP000006039">
    <property type="component" value="Unassembled WGS sequence"/>
</dbReference>
<dbReference type="VEuPathDB" id="FungiDB:GGTG_03884"/>